<dbReference type="STRING" id="670307.HYPDE_23228"/>
<evidence type="ECO:0000313" key="4">
    <source>
        <dbReference type="Proteomes" id="UP000005952"/>
    </source>
</evidence>
<reference evidence="3 4" key="1">
    <citation type="journal article" date="2013" name="Genome Announc.">
        <title>Genome sequences for three denitrifying bacterial strains isolated from a uranium- and nitrate-contaminated subsurface environment.</title>
        <authorList>
            <person name="Venkatramanan R."/>
            <person name="Prakash O."/>
            <person name="Woyke T."/>
            <person name="Chain P."/>
            <person name="Goodwin L.A."/>
            <person name="Watson D."/>
            <person name="Brooks S."/>
            <person name="Kostka J.E."/>
            <person name="Green S.J."/>
        </authorList>
    </citation>
    <scope>NUCLEOTIDE SEQUENCE [LARGE SCALE GENOMIC DNA]</scope>
    <source>
        <strain evidence="3 4">1NES1</strain>
    </source>
</reference>
<dbReference type="Gene3D" id="1.10.560.10">
    <property type="entry name" value="GroEL-like equatorial domain"/>
    <property type="match status" value="1"/>
</dbReference>
<comment type="similarity">
    <text evidence="1">Belongs to the chaperonin (HSP60) family.</text>
</comment>
<dbReference type="HOGENOM" id="CLU_182995_0_0_5"/>
<dbReference type="InterPro" id="IPR027413">
    <property type="entry name" value="GROEL-like_equatorial_sf"/>
</dbReference>
<evidence type="ECO:0000313" key="3">
    <source>
        <dbReference type="EMBL" id="AGK56332.1"/>
    </source>
</evidence>
<organism evidence="3 4">
    <name type="scientific">Hyphomicrobium denitrificans 1NES1</name>
    <dbReference type="NCBI Taxonomy" id="670307"/>
    <lineage>
        <taxon>Bacteria</taxon>
        <taxon>Pseudomonadati</taxon>
        <taxon>Pseudomonadota</taxon>
        <taxon>Alphaproteobacteria</taxon>
        <taxon>Hyphomicrobiales</taxon>
        <taxon>Hyphomicrobiaceae</taxon>
        <taxon>Hyphomicrobium</taxon>
    </lineage>
</organism>
<name>N0B2B0_9HYPH</name>
<accession>N0B2B0</accession>
<dbReference type="AlphaFoldDB" id="N0B2B0"/>
<proteinExistence type="inferred from homology"/>
<dbReference type="eggNOG" id="COG0459">
    <property type="taxonomic scope" value="Bacteria"/>
</dbReference>
<dbReference type="Proteomes" id="UP000005952">
    <property type="component" value="Chromosome"/>
</dbReference>
<dbReference type="InterPro" id="IPR001844">
    <property type="entry name" value="Cpn60/GroEL"/>
</dbReference>
<dbReference type="GO" id="GO:0140662">
    <property type="term" value="F:ATP-dependent protein folding chaperone"/>
    <property type="evidence" value="ECO:0007669"/>
    <property type="project" value="InterPro"/>
</dbReference>
<dbReference type="EMBL" id="CP005587">
    <property type="protein sequence ID" value="AGK56332.1"/>
    <property type="molecule type" value="Genomic_DNA"/>
</dbReference>
<protein>
    <submittedName>
        <fullName evidence="3">Molecular chaperone GroEL</fullName>
    </submittedName>
</protein>
<dbReference type="SUPFAM" id="SSF48592">
    <property type="entry name" value="GroEL equatorial domain-like"/>
    <property type="match status" value="1"/>
</dbReference>
<keyword evidence="4" id="KW-1185">Reference proteome</keyword>
<evidence type="ECO:0000256" key="2">
    <source>
        <dbReference type="ARBA" id="ARBA00023186"/>
    </source>
</evidence>
<dbReference type="PANTHER" id="PTHR45633">
    <property type="entry name" value="60 KDA HEAT SHOCK PROTEIN, MITOCHONDRIAL"/>
    <property type="match status" value="1"/>
</dbReference>
<sequence>MLESRDNIGFDASRNTYVDLVQAEIIDPTKVVRVALENAVSVAGTLLLTEAIMTELPEPKTESAASPEL</sequence>
<gene>
    <name evidence="3" type="ORF">HYPDE_23228</name>
</gene>
<dbReference type="GO" id="GO:0042026">
    <property type="term" value="P:protein refolding"/>
    <property type="evidence" value="ECO:0007669"/>
    <property type="project" value="InterPro"/>
</dbReference>
<evidence type="ECO:0000256" key="1">
    <source>
        <dbReference type="ARBA" id="ARBA00006607"/>
    </source>
</evidence>
<keyword evidence="2" id="KW-0143">Chaperone</keyword>
<dbReference type="KEGG" id="hdt:HYPDE_23228"/>